<accession>A0AAD5XKF2</accession>
<dbReference type="PANTHER" id="PTHR12526:SF630">
    <property type="entry name" value="GLYCOSYLTRANSFERASE"/>
    <property type="match status" value="1"/>
</dbReference>
<dbReference type="Pfam" id="PF00534">
    <property type="entry name" value="Glycos_transf_1"/>
    <property type="match status" value="1"/>
</dbReference>
<feature type="transmembrane region" description="Helical" evidence="2">
    <location>
        <begin position="647"/>
        <end position="667"/>
    </location>
</feature>
<gene>
    <name evidence="5" type="ORF">HK100_000181</name>
</gene>
<name>A0AAD5XKF2_9FUNG</name>
<evidence type="ECO:0000259" key="3">
    <source>
        <dbReference type="Pfam" id="PF00534"/>
    </source>
</evidence>
<dbReference type="Proteomes" id="UP001211907">
    <property type="component" value="Unassembled WGS sequence"/>
</dbReference>
<dbReference type="SUPFAM" id="SSF53756">
    <property type="entry name" value="UDP-Glycosyltransferase/glycogen phosphorylase"/>
    <property type="match status" value="1"/>
</dbReference>
<evidence type="ECO:0000256" key="2">
    <source>
        <dbReference type="SAM" id="Phobius"/>
    </source>
</evidence>
<feature type="transmembrane region" description="Helical" evidence="2">
    <location>
        <begin position="945"/>
        <end position="965"/>
    </location>
</feature>
<proteinExistence type="predicted"/>
<dbReference type="GO" id="GO:0016757">
    <property type="term" value="F:glycosyltransferase activity"/>
    <property type="evidence" value="ECO:0007669"/>
    <property type="project" value="UniProtKB-KW"/>
</dbReference>
<feature type="transmembrane region" description="Helical" evidence="2">
    <location>
        <begin position="977"/>
        <end position="996"/>
    </location>
</feature>
<protein>
    <submittedName>
        <fullName evidence="5">Uncharacterized protein</fullName>
    </submittedName>
</protein>
<keyword evidence="1" id="KW-0328">Glycosyltransferase</keyword>
<comment type="caution">
    <text evidence="5">The sequence shown here is derived from an EMBL/GenBank/DDBJ whole genome shotgun (WGS) entry which is preliminary data.</text>
</comment>
<feature type="transmembrane region" description="Helical" evidence="2">
    <location>
        <begin position="808"/>
        <end position="831"/>
    </location>
</feature>
<dbReference type="PANTHER" id="PTHR12526">
    <property type="entry name" value="GLYCOSYLTRANSFERASE"/>
    <property type="match status" value="1"/>
</dbReference>
<evidence type="ECO:0000259" key="4">
    <source>
        <dbReference type="Pfam" id="PF11997"/>
    </source>
</evidence>
<feature type="transmembrane region" description="Helical" evidence="2">
    <location>
        <begin position="621"/>
        <end position="641"/>
    </location>
</feature>
<feature type="transmembrane region" description="Helical" evidence="2">
    <location>
        <begin position="570"/>
        <end position="591"/>
    </location>
</feature>
<feature type="transmembrane region" description="Helical" evidence="2">
    <location>
        <begin position="851"/>
        <end position="871"/>
    </location>
</feature>
<keyword evidence="6" id="KW-1185">Reference proteome</keyword>
<feature type="domain" description="Glycosyl transferase family 1" evidence="3">
    <location>
        <begin position="2175"/>
        <end position="2320"/>
    </location>
</feature>
<feature type="transmembrane region" description="Helical" evidence="2">
    <location>
        <begin position="918"/>
        <end position="939"/>
    </location>
</feature>
<evidence type="ECO:0000313" key="6">
    <source>
        <dbReference type="Proteomes" id="UP001211907"/>
    </source>
</evidence>
<reference evidence="5" key="1">
    <citation type="submission" date="2020-05" db="EMBL/GenBank/DDBJ databases">
        <title>Phylogenomic resolution of chytrid fungi.</title>
        <authorList>
            <person name="Stajich J.E."/>
            <person name="Amses K."/>
            <person name="Simmons R."/>
            <person name="Seto K."/>
            <person name="Myers J."/>
            <person name="Bonds A."/>
            <person name="Quandt C.A."/>
            <person name="Barry K."/>
            <person name="Liu P."/>
            <person name="Grigoriev I."/>
            <person name="Longcore J.E."/>
            <person name="James T.Y."/>
        </authorList>
    </citation>
    <scope>NUCLEOTIDE SEQUENCE</scope>
    <source>
        <strain evidence="5">JEL0513</strain>
    </source>
</reference>
<dbReference type="EMBL" id="JADGJH010000103">
    <property type="protein sequence ID" value="KAJ3137941.1"/>
    <property type="molecule type" value="Genomic_DNA"/>
</dbReference>
<keyword evidence="2" id="KW-0472">Membrane</keyword>
<keyword evidence="2" id="KW-0812">Transmembrane</keyword>
<dbReference type="InterPro" id="IPR001296">
    <property type="entry name" value="Glyco_trans_1"/>
</dbReference>
<keyword evidence="1" id="KW-0808">Transferase</keyword>
<evidence type="ECO:0000256" key="1">
    <source>
        <dbReference type="ARBA" id="ARBA00022676"/>
    </source>
</evidence>
<dbReference type="InterPro" id="IPR022622">
    <property type="entry name" value="DUF3492"/>
</dbReference>
<organism evidence="5 6">
    <name type="scientific">Physocladia obscura</name>
    <dbReference type="NCBI Taxonomy" id="109957"/>
    <lineage>
        <taxon>Eukaryota</taxon>
        <taxon>Fungi</taxon>
        <taxon>Fungi incertae sedis</taxon>
        <taxon>Chytridiomycota</taxon>
        <taxon>Chytridiomycota incertae sedis</taxon>
        <taxon>Chytridiomycetes</taxon>
        <taxon>Chytridiales</taxon>
        <taxon>Chytriomycetaceae</taxon>
        <taxon>Physocladia</taxon>
    </lineage>
</organism>
<keyword evidence="2" id="KW-1133">Transmembrane helix</keyword>
<sequence>MGFKFWISNSSKFDKVSNIAPNNLLKIGSDMLEIATAPVVANALTLVEDIYISLINKYPEHDVPEISRQDWVDIFNRLNESNPLDFWKKYQTVFAPLNHADFKNTVYIKPKFPSPPLPSLLQSVTSTAAEIFTNSSTTAKFDPTYQNIIYYTHIGVSINPPARKKTLASLTLGVLRALKSKDLLASARYNNDLDTDSSVLASPFLKMVSLFDAITDSIHATPSTKWVLSLFSVQARQEVIAGVKMLASRLRDDTVSVWSATKVAFIPKSEDITGEKIMESDPMWALTQDFEGHLTIYLSDGHPCMEEAVIHSFMNKLNPQFHASAQACTDENFKMPVPTRIIHEIRSAYRSKMLTYVRNSSDVISRINAAAESEGETKYLTHLCLYVNECVRYLMIVHEQFSGLMRQWLNDEYNSENPAEKSLCKFLGEQTLSPDGLNNVVKIFTEIENFLSSGSDSEKFLLCYLAFSIYKACRHCAYLELKLAITDMSTQILPDKDQVAVCLEMATTQTTLQQIFNLSSLELAPSFHKGQRNLMQKAEEYIKDEVEHMKEFSFDNLDFSTGRQIGNSYIYIYPILIDMALNAAIGSGLFFSNRMDTITLQAATVAFLDPDVLFYKSPGPVACLQSVILLIPSSIICRLAFNDVSNSLIVWGIYCAMMILTLFFMVFKYSQIAKSYVQWPSAVKVTPNDEILKAYENVILKPLSIDLEEPAEQSDQRRRLWERSATEWFAEKMRKAVNAAPKAFISEPVLKKRMDQWQWERPLMTWFMQRSSVNPATVKSFSQEWDALLKQAIDALAKKYQVEKLNRGALLFQLESPAIVFGFLYFIITFLDKWAILCATGEVGVFIPNGDALNVAVIFATIYLLLSAGFLELTITSCSEKVNQFKYASMSAVEQPLELIAQYQKFTDEMYRSELQKLVFRSFFVFAVITAIFAASFGLNDPSDTIFSLYGIACFNYTGLLVGLFNKIFININENQLNKFLTVAVVLSTGTSTAMIKITNNNQLCLLATALSCWGPNLRTSGQRMIGFSSNSFTKKQLEVHAEMLLECRENFLLCGPSSKIGLSIVSQLEFVKSNAIAIKEWSVLQPLSVNLILVLERSIDDFKTGVLMVREVQGVLTAGGISYAAIARKSKFGTCEYLDVFVSGTQNMLDNVRTNLLCEAIVHEMAENLGFNHSTACVMETLLRSYANSEFSIPNRISQQLHECDSSQKDFIISRTQAESTKSSTFGFDVDSSWQELTHAEKEWLFSVSLIWNDSIRSFLGVSNNQNDLFRLCVTAPVTLKRLFSSKFEHSILQYCCQALLRGTLALKISELIVIGFAPPPYEFPKTIPQSPRHKISDFLNVHIAVTYFALTCDVSFSREASELPFLSRQILCPLFRLNQLIFNVINEAILFNNDSFITDFKLQSEQGVAQIRYYHQLGGKSVLKRIDILEGGDKKTATVADKSDTIIEIKRYLGSKQVNWEPKDNETPFAIALVQKHPSPRILEEKLLDAAGTVVKSHLYSFSTKSCEYPMSRLVFSKEIPPRSEQLSSAEVHALSHSSNLLEIHWFYTEGPLLGLVQCAMLNAVHKISKTKVKISVEFQHQLPFVSSIPVWGVFHREDSPNWEIVVEYAPFSDPGSPMQPWSVRYRDGDSNNVKVVIFDYSHPKHVTTKTILTPSAAKFELLSQIKGEEVHSPSEIVDDYFGILGLHPMKTAQSSCELITNSLKLRNRYKLHRSWPFIRINSVEYTGLPYGTREKRDMLWTAWRGGKIAGVFARHFDETILQNDKALKIYWRNRHSGNLPAALEYLRENRRLLSNVLYNADIPAKRNRLQIRYSDLAIFGSGGDSEHISSFDSCGDDLQVGESSDVLEAICLDSGTWPTGGGGVGSCRRDVVDSLSRVRWTAIAEIAGAELEHKDYQIEKNINAIIYLPIFDNDMGSPMENIYKTFPFRSLRDRNIRTTDKVVATKFVPIIVELINACLTENLETRRVQQDEQLILSFYNYFKTHDWRKSWDHPLTQRLWMATFLEKAKQMENDGRLLKHESPTLAHISMLFTLFSRLLLILSREIPKVPVVHVSHHGTQSLIAVVAKVVHGSSVIIWDHGMLWRERLFALGRDQMPSFAQIGFSGLTRLCTRLAYNRADYVTPCTNVQNVMWAAYLAGGKYLNDFERVLLMSKCSAVLNGMNLKRFSIKRELARKTPTAVMLSHISPVKDIMNAIKAAYHVVHEFKVSNYELHVYGSPNTDLSYTLTCNAAIKELNLENNVFLKGLGNPTNVLPTGWIFVNSSITEGLPLAIGEAGLCGLPVVCTDVGGSREVIADLKTGAVYGAVVPPSRPRQLALGQIQVFAMTDGLDLFVNLSQKNSLAQQQQQQLSVTDLVVQGPEAMMRRILDPDINALREKLGEMFRQKTMSVFSIARYCREHEQVLWLGELYSRSWRSIE</sequence>
<dbReference type="Gene3D" id="3.40.50.2000">
    <property type="entry name" value="Glycogen Phosphorylase B"/>
    <property type="match status" value="2"/>
</dbReference>
<feature type="domain" description="DUF3492" evidence="4">
    <location>
        <begin position="1857"/>
        <end position="2130"/>
    </location>
</feature>
<evidence type="ECO:0000313" key="5">
    <source>
        <dbReference type="EMBL" id="KAJ3137941.1"/>
    </source>
</evidence>
<dbReference type="Pfam" id="PF11997">
    <property type="entry name" value="DUF3492"/>
    <property type="match status" value="1"/>
</dbReference>